<evidence type="ECO:0000256" key="3">
    <source>
        <dbReference type="SAM" id="MobiDB-lite"/>
    </source>
</evidence>
<organism evidence="5 6">
    <name type="scientific">Colletotrichum navitas</name>
    <dbReference type="NCBI Taxonomy" id="681940"/>
    <lineage>
        <taxon>Eukaryota</taxon>
        <taxon>Fungi</taxon>
        <taxon>Dikarya</taxon>
        <taxon>Ascomycota</taxon>
        <taxon>Pezizomycotina</taxon>
        <taxon>Sordariomycetes</taxon>
        <taxon>Hypocreomycetidae</taxon>
        <taxon>Glomerellales</taxon>
        <taxon>Glomerellaceae</taxon>
        <taxon>Colletotrichum</taxon>
        <taxon>Colletotrichum graminicola species complex</taxon>
    </lineage>
</organism>
<dbReference type="EMBL" id="JAHLJV010000125">
    <property type="protein sequence ID" value="KAK1569711.1"/>
    <property type="molecule type" value="Genomic_DNA"/>
</dbReference>
<dbReference type="Proteomes" id="UP001230504">
    <property type="component" value="Unassembled WGS sequence"/>
</dbReference>
<evidence type="ECO:0000256" key="2">
    <source>
        <dbReference type="ARBA" id="ARBA00023026"/>
    </source>
</evidence>
<protein>
    <submittedName>
        <fullName evidence="5">Necrosis inducing protein</fullName>
    </submittedName>
</protein>
<feature type="chain" id="PRO_5042162745" evidence="4">
    <location>
        <begin position="19"/>
        <end position="221"/>
    </location>
</feature>
<comment type="similarity">
    <text evidence="1">Belongs to the Necrosis inducing protein (NPP1) family.</text>
</comment>
<name>A0AAD8PL09_9PEZI</name>
<comment type="caution">
    <text evidence="5">The sequence shown here is derived from an EMBL/GenBank/DDBJ whole genome shotgun (WGS) entry which is preliminary data.</text>
</comment>
<dbReference type="PIRSF" id="PIRSF029958">
    <property type="entry name" value="Necrosis-inducing_protein"/>
    <property type="match status" value="1"/>
</dbReference>
<reference evidence="5" key="1">
    <citation type="submission" date="2021-06" db="EMBL/GenBank/DDBJ databases">
        <title>Comparative genomics, transcriptomics and evolutionary studies reveal genomic signatures of adaptation to plant cell wall in hemibiotrophic fungi.</title>
        <authorList>
            <consortium name="DOE Joint Genome Institute"/>
            <person name="Baroncelli R."/>
            <person name="Diaz J.F."/>
            <person name="Benocci T."/>
            <person name="Peng M."/>
            <person name="Battaglia E."/>
            <person name="Haridas S."/>
            <person name="Andreopoulos W."/>
            <person name="Labutti K."/>
            <person name="Pangilinan J."/>
            <person name="Floch G.L."/>
            <person name="Makela M.R."/>
            <person name="Henrissat B."/>
            <person name="Grigoriev I.V."/>
            <person name="Crouch J.A."/>
            <person name="De Vries R.P."/>
            <person name="Sukno S.A."/>
            <person name="Thon M.R."/>
        </authorList>
    </citation>
    <scope>NUCLEOTIDE SEQUENCE</scope>
    <source>
        <strain evidence="5">CBS 125086</strain>
    </source>
</reference>
<accession>A0AAD8PL09</accession>
<evidence type="ECO:0000256" key="1">
    <source>
        <dbReference type="ARBA" id="ARBA00009520"/>
    </source>
</evidence>
<feature type="region of interest" description="Disordered" evidence="3">
    <location>
        <begin position="129"/>
        <end position="150"/>
    </location>
</feature>
<gene>
    <name evidence="5" type="ORF">LY79DRAFT_643471</name>
</gene>
<evidence type="ECO:0000313" key="5">
    <source>
        <dbReference type="EMBL" id="KAK1569711.1"/>
    </source>
</evidence>
<dbReference type="AlphaFoldDB" id="A0AAD8PL09"/>
<dbReference type="PANTHER" id="PTHR33657">
    <property type="entry name" value="DOMAIN PROTEIN, PUTATIVE (AFU_ORTHOLOGUE AFUA_5G00600)-RELATED"/>
    <property type="match status" value="1"/>
</dbReference>
<evidence type="ECO:0000256" key="4">
    <source>
        <dbReference type="SAM" id="SignalP"/>
    </source>
</evidence>
<keyword evidence="4" id="KW-0732">Signal</keyword>
<keyword evidence="6" id="KW-1185">Reference proteome</keyword>
<proteinExistence type="inferred from homology"/>
<dbReference type="InterPro" id="IPR008701">
    <property type="entry name" value="NPP1"/>
</dbReference>
<dbReference type="Pfam" id="PF05630">
    <property type="entry name" value="NPP1"/>
    <property type="match status" value="1"/>
</dbReference>
<feature type="compositionally biased region" description="Basic and acidic residues" evidence="3">
    <location>
        <begin position="139"/>
        <end position="150"/>
    </location>
</feature>
<evidence type="ECO:0000313" key="6">
    <source>
        <dbReference type="Proteomes" id="UP001230504"/>
    </source>
</evidence>
<dbReference type="RefSeq" id="XP_060407919.1">
    <property type="nucleotide sequence ID" value="XM_060562402.1"/>
</dbReference>
<dbReference type="GeneID" id="85446642"/>
<sequence>MLVGKLIPFLGMLRAASCTPVDRFLDRRATVGHDTLKPLPQQVQDNWNGQAIARFNPLLHIASGCQPYTAVDASGNIRYGFKYNNRWAIMYAWYWPKDQTLDGLAIGAHRHDWEHIVVFLNDPSDPNPKILGGGASGHGEYKTTDFPPREGDSVKAEYYADFPTNHELQFTAKVGRTYPVLDWDAMSTTMQNALSNADFGDADVPFIGGSFLSNLGKAAAF</sequence>
<feature type="signal peptide" evidence="4">
    <location>
        <begin position="1"/>
        <end position="18"/>
    </location>
</feature>
<dbReference type="PANTHER" id="PTHR33657:SF8">
    <property type="entry name" value="DOMAIN PROTEIN, PUTATIVE (AFU_ORTHOLOGUE AFUA_5G00600)-RELATED"/>
    <property type="match status" value="1"/>
</dbReference>
<keyword evidence="2" id="KW-0843">Virulence</keyword>